<evidence type="ECO:0000313" key="5">
    <source>
        <dbReference type="EMBL" id="QLH83062.1"/>
    </source>
</evidence>
<dbReference type="InterPro" id="IPR016035">
    <property type="entry name" value="Acyl_Trfase/lysoPLipase"/>
</dbReference>
<evidence type="ECO:0000256" key="1">
    <source>
        <dbReference type="ARBA" id="ARBA00022801"/>
    </source>
</evidence>
<gene>
    <name evidence="5" type="ORF">HZS54_16150</name>
</gene>
<dbReference type="Proteomes" id="UP000509346">
    <property type="component" value="Chromosome"/>
</dbReference>
<dbReference type="InterPro" id="IPR002641">
    <property type="entry name" value="PNPLA_dom"/>
</dbReference>
<dbReference type="RefSeq" id="WP_179918119.1">
    <property type="nucleotide sequence ID" value="NZ_CP058909.1"/>
</dbReference>
<dbReference type="PROSITE" id="PS51635">
    <property type="entry name" value="PNPLA"/>
    <property type="match status" value="1"/>
</dbReference>
<keyword evidence="1" id="KW-0378">Hydrolase</keyword>
<keyword evidence="3" id="KW-0443">Lipid metabolism</keyword>
<dbReference type="EMBL" id="CP058909">
    <property type="protein sequence ID" value="QLH83062.1"/>
    <property type="molecule type" value="Genomic_DNA"/>
</dbReference>
<dbReference type="GeneID" id="56084153"/>
<dbReference type="InterPro" id="IPR050301">
    <property type="entry name" value="NTE"/>
</dbReference>
<evidence type="ECO:0000256" key="2">
    <source>
        <dbReference type="ARBA" id="ARBA00022963"/>
    </source>
</evidence>
<dbReference type="Pfam" id="PF01734">
    <property type="entry name" value="Patatin"/>
    <property type="match status" value="1"/>
</dbReference>
<dbReference type="AlphaFoldDB" id="A0A7D5PCB7"/>
<proteinExistence type="predicted"/>
<dbReference type="Gene3D" id="3.40.1090.10">
    <property type="entry name" value="Cytosolic phospholipase A2 catalytic domain"/>
    <property type="match status" value="2"/>
</dbReference>
<dbReference type="OrthoDB" id="371677at2157"/>
<dbReference type="GO" id="GO:0016787">
    <property type="term" value="F:hydrolase activity"/>
    <property type="evidence" value="ECO:0007669"/>
    <property type="project" value="UniProtKB-KW"/>
</dbReference>
<dbReference type="SUPFAM" id="SSF52151">
    <property type="entry name" value="FabD/lysophospholipase-like"/>
    <property type="match status" value="1"/>
</dbReference>
<keyword evidence="6" id="KW-1185">Reference proteome</keyword>
<dbReference type="KEGG" id="hpel:HZS54_16150"/>
<accession>A0A7D5PCB7</accession>
<keyword evidence="2" id="KW-0442">Lipid degradation</keyword>
<organism evidence="5 6">
    <name type="scientific">Halosimplex pelagicum</name>
    <dbReference type="NCBI Taxonomy" id="869886"/>
    <lineage>
        <taxon>Archaea</taxon>
        <taxon>Methanobacteriati</taxon>
        <taxon>Methanobacteriota</taxon>
        <taxon>Stenosarchaea group</taxon>
        <taxon>Halobacteria</taxon>
        <taxon>Halobacteriales</taxon>
        <taxon>Haloarculaceae</taxon>
        <taxon>Halosimplex</taxon>
    </lineage>
</organism>
<feature type="domain" description="PNPLA" evidence="4">
    <location>
        <begin position="10"/>
        <end position="206"/>
    </location>
</feature>
<evidence type="ECO:0000259" key="4">
    <source>
        <dbReference type="PROSITE" id="PS51635"/>
    </source>
</evidence>
<sequence length="326" mass="36398">MSDETPNVAVVCQGGGSHTAFTAGVLGELFDHPEPDANVVGFSGTSGGAICALLAWYGRVHPDRSPRDLLVEFWADLAARRPAHRFANAAVQWGSGLEQMGFAVPEVSPYHSAGARWGQTEMRRLLDRHVDFAAIPDLLDGSEPALLVSAIDVLSGEFEIFREDEICPEAILASAAEPHLFEAVEYDGGLYWDGLFSKNPPIQDFMTMDDVTDPDEVWLVKINPQERARVPKTMAEINDRRNELAGNLSMNGEIRFVKQVNEWIEKGYLPDRYTHTEIKRIRFRRQGLDWRTKLDRSPEFIDRLIRDGEQAAASFLDERAGESAAQ</sequence>
<evidence type="ECO:0000313" key="6">
    <source>
        <dbReference type="Proteomes" id="UP000509346"/>
    </source>
</evidence>
<dbReference type="GO" id="GO:0016042">
    <property type="term" value="P:lipid catabolic process"/>
    <property type="evidence" value="ECO:0007669"/>
    <property type="project" value="UniProtKB-KW"/>
</dbReference>
<dbReference type="PANTHER" id="PTHR14226">
    <property type="entry name" value="NEUROPATHY TARGET ESTERASE/SWISS CHEESE D.MELANOGASTER"/>
    <property type="match status" value="1"/>
</dbReference>
<dbReference type="PANTHER" id="PTHR14226:SF78">
    <property type="entry name" value="SLR0060 PROTEIN"/>
    <property type="match status" value="1"/>
</dbReference>
<reference evidence="5 6" key="1">
    <citation type="submission" date="2020-07" db="EMBL/GenBank/DDBJ databases">
        <title>Halosimplex litoreum sp. nov. and Halosimplex rubrum sp. nov., isolated from different salt environments.</title>
        <authorList>
            <person name="Cui H."/>
        </authorList>
    </citation>
    <scope>NUCLEOTIDE SEQUENCE [LARGE SCALE GENOMIC DNA]</scope>
    <source>
        <strain evidence="5 6">R2</strain>
    </source>
</reference>
<name>A0A7D5PCB7_9EURY</name>
<protein>
    <submittedName>
        <fullName evidence="5">Patatin-like phospholipase family protein</fullName>
    </submittedName>
</protein>
<evidence type="ECO:0000256" key="3">
    <source>
        <dbReference type="ARBA" id="ARBA00023098"/>
    </source>
</evidence>